<comment type="subcellular location">
    <subcellularLocation>
        <location evidence="1">Cell membrane</location>
        <topology evidence="1">Multi-pass membrane protein</topology>
    </subcellularLocation>
</comment>
<dbReference type="InterPro" id="IPR032692">
    <property type="entry name" value="YccS_N"/>
</dbReference>
<dbReference type="Pfam" id="PF12805">
    <property type="entry name" value="FUSC-like"/>
    <property type="match status" value="1"/>
</dbReference>
<feature type="transmembrane region" description="Helical" evidence="8">
    <location>
        <begin position="132"/>
        <end position="151"/>
    </location>
</feature>
<feature type="domain" description="Integral membrane bound transporter" evidence="10">
    <location>
        <begin position="405"/>
        <end position="528"/>
    </location>
</feature>
<dbReference type="GO" id="GO:0005886">
    <property type="term" value="C:plasma membrane"/>
    <property type="evidence" value="ECO:0007669"/>
    <property type="project" value="UniProtKB-SubCell"/>
</dbReference>
<keyword evidence="3 8" id="KW-0812">Transmembrane</keyword>
<dbReference type="InterPro" id="IPR049453">
    <property type="entry name" value="Memb_transporter_dom"/>
</dbReference>
<name>A0A4Y1MXA5_9PROT</name>
<keyword evidence="5 8" id="KW-0472">Membrane</keyword>
<reference evidence="11" key="1">
    <citation type="submission" date="2017-12" db="EMBL/GenBank/DDBJ databases">
        <authorList>
            <person name="Martens C."/>
            <person name="Dahlstrom E."/>
            <person name="Barbian K."/>
            <person name="Sykora L."/>
            <person name="Ricklefs S."/>
            <person name="Bruno D."/>
            <person name="Anzick I."/>
            <person name="Myles I."/>
            <person name="Datta S.K."/>
        </authorList>
    </citation>
    <scope>NUCLEOTIDE SEQUENCE</scope>
    <source>
        <strain evidence="11">AD2</strain>
    </source>
</reference>
<feature type="transmembrane region" description="Helical" evidence="8">
    <location>
        <begin position="446"/>
        <end position="470"/>
    </location>
</feature>
<comment type="similarity">
    <text evidence="6">Belongs to the YccS/YhfK family.</text>
</comment>
<dbReference type="AlphaFoldDB" id="A0A4Y1MXA5"/>
<feature type="transmembrane region" description="Helical" evidence="8">
    <location>
        <begin position="516"/>
        <end position="534"/>
    </location>
</feature>
<accession>A0A4Y1MXA5</accession>
<proteinExistence type="inferred from homology"/>
<dbReference type="PANTHER" id="PTHR30509:SF9">
    <property type="entry name" value="MULTIDRUG RESISTANCE PROTEIN MDTO"/>
    <property type="match status" value="1"/>
</dbReference>
<evidence type="ECO:0000256" key="2">
    <source>
        <dbReference type="ARBA" id="ARBA00022475"/>
    </source>
</evidence>
<dbReference type="Pfam" id="PF13515">
    <property type="entry name" value="FUSC_2"/>
    <property type="match status" value="1"/>
</dbReference>
<evidence type="ECO:0000256" key="3">
    <source>
        <dbReference type="ARBA" id="ARBA00022692"/>
    </source>
</evidence>
<feature type="transmembrane region" description="Helical" evidence="8">
    <location>
        <begin position="163"/>
        <end position="184"/>
    </location>
</feature>
<evidence type="ECO:0000256" key="6">
    <source>
        <dbReference type="ARBA" id="ARBA00043993"/>
    </source>
</evidence>
<evidence type="ECO:0000256" key="1">
    <source>
        <dbReference type="ARBA" id="ARBA00004651"/>
    </source>
</evidence>
<dbReference type="EMBL" id="CP025189">
    <property type="protein sequence ID" value="AWV22400.1"/>
    <property type="molecule type" value="Genomic_DNA"/>
</dbReference>
<feature type="transmembrane region" description="Helical" evidence="8">
    <location>
        <begin position="482"/>
        <end position="504"/>
    </location>
</feature>
<evidence type="ECO:0000259" key="10">
    <source>
        <dbReference type="Pfam" id="PF13515"/>
    </source>
</evidence>
<keyword evidence="2" id="KW-1003">Cell membrane</keyword>
<sequence>MTPARPRPIARRRAGPAWPERLSARLGRWSISLSPRAVSLGEGLRAAAACALVVLVMELLHWPALSWAAIAALWTCLADPGGPGRERARLMAGYAAVSTLCALAGAVSGGLGWPFAAALLCLCTFLGGLGRLYGAAITQAGALAVVAFAVAADQPVHSAGAALEFGLIFAGGCLWALLLSLTLWRIHPFRPSRLALAAAFRDLAALCADLDRLLAEGSTENAWGEHAGRHRRAVRLSIENARAALEQLLRARGLRDAVGRLLIGLETAERLFALLIALEDRLEEQGQRPTPPDRRAARRQLRQLAVVLLRQSRLMEAGQPPDARLRAALARLEAMPAAPESEAGEGLHAMAAALRGMIDNAPAGPPAPQPRQTHRFWVLLLANLRWESLVFRHALRSAVLVTGVMVLAHLLELPQAYWATMAVILVQQPEIATTWPRALERAVGSVLGGLAAAFLGWVLEGPLALTLAIFPLAMATLAVRGVSYALFVFFLTPLFVLLVDLTVPGASHAGLAGLRAFNNVLGSVIALAGAMLLWPERAPQRLRLALAGALEAHARYAALAFGPDADRAATEAARRAAGLASVNAEALRERAAREPWGQVGEHGGEGERRQEAAGTALLLLRRLAGASTAVWLQSARHSRSGDPAFGRQLAAGLEAVAAALRAGRASPEPAWPPEEGLSPEQRRALRQARLLQQAGARYLG</sequence>
<evidence type="ECO:0000256" key="7">
    <source>
        <dbReference type="SAM" id="Coils"/>
    </source>
</evidence>
<organism evidence="11">
    <name type="scientific">Roseomonas mucosa</name>
    <dbReference type="NCBI Taxonomy" id="207340"/>
    <lineage>
        <taxon>Bacteria</taxon>
        <taxon>Pseudomonadati</taxon>
        <taxon>Pseudomonadota</taxon>
        <taxon>Alphaproteobacteria</taxon>
        <taxon>Acetobacterales</taxon>
        <taxon>Roseomonadaceae</taxon>
        <taxon>Roseomonas</taxon>
    </lineage>
</organism>
<gene>
    <name evidence="11" type="ORF">RADP37_01486</name>
</gene>
<keyword evidence="7" id="KW-0175">Coiled coil</keyword>
<evidence type="ECO:0000256" key="4">
    <source>
        <dbReference type="ARBA" id="ARBA00022989"/>
    </source>
</evidence>
<feature type="transmembrane region" description="Helical" evidence="8">
    <location>
        <begin position="94"/>
        <end position="120"/>
    </location>
</feature>
<evidence type="ECO:0000259" key="9">
    <source>
        <dbReference type="Pfam" id="PF12805"/>
    </source>
</evidence>
<feature type="coiled-coil region" evidence="7">
    <location>
        <begin position="231"/>
        <end position="285"/>
    </location>
</feature>
<feature type="transmembrane region" description="Helical" evidence="8">
    <location>
        <begin position="46"/>
        <end position="74"/>
    </location>
</feature>
<evidence type="ECO:0000256" key="5">
    <source>
        <dbReference type="ARBA" id="ARBA00023136"/>
    </source>
</evidence>
<dbReference type="RefSeq" id="WP_314213631.1">
    <property type="nucleotide sequence ID" value="NZ_CP025189.1"/>
</dbReference>
<dbReference type="PANTHER" id="PTHR30509">
    <property type="entry name" value="P-HYDROXYBENZOIC ACID EFFLUX PUMP SUBUNIT-RELATED"/>
    <property type="match status" value="1"/>
</dbReference>
<protein>
    <submittedName>
        <fullName evidence="11">Integral membrane protein</fullName>
    </submittedName>
</protein>
<evidence type="ECO:0000313" key="11">
    <source>
        <dbReference type="EMBL" id="AWV22400.1"/>
    </source>
</evidence>
<evidence type="ECO:0000256" key="8">
    <source>
        <dbReference type="SAM" id="Phobius"/>
    </source>
</evidence>
<keyword evidence="4 8" id="KW-1133">Transmembrane helix</keyword>
<feature type="domain" description="Integral membrane protein YccS N-terminal" evidence="9">
    <location>
        <begin position="99"/>
        <end position="214"/>
    </location>
</feature>